<comment type="caution">
    <text evidence="9">The sequence shown here is derived from an EMBL/GenBank/DDBJ whole genome shotgun (WGS) entry which is preliminary data.</text>
</comment>
<feature type="domain" description="DDE Tnp4" evidence="8">
    <location>
        <begin position="229"/>
        <end position="398"/>
    </location>
</feature>
<dbReference type="GO" id="GO:0016787">
    <property type="term" value="F:hydrolase activity"/>
    <property type="evidence" value="ECO:0007669"/>
    <property type="project" value="UniProtKB-KW"/>
</dbReference>
<protein>
    <recommendedName>
        <fullName evidence="8">DDE Tnp4 domain-containing protein</fullName>
    </recommendedName>
</protein>
<dbReference type="PANTHER" id="PTHR22930:SF206">
    <property type="entry name" value="NUCLEASE HARBI1"/>
    <property type="match status" value="1"/>
</dbReference>
<keyword evidence="10" id="KW-1185">Reference proteome</keyword>
<comment type="subcellular location">
    <subcellularLocation>
        <location evidence="2">Nucleus</location>
    </subcellularLocation>
</comment>
<evidence type="ECO:0000313" key="10">
    <source>
        <dbReference type="Proteomes" id="UP001460270"/>
    </source>
</evidence>
<evidence type="ECO:0000256" key="1">
    <source>
        <dbReference type="ARBA" id="ARBA00001968"/>
    </source>
</evidence>
<dbReference type="GO" id="GO:0004518">
    <property type="term" value="F:nuclease activity"/>
    <property type="evidence" value="ECO:0007669"/>
    <property type="project" value="UniProtKB-KW"/>
</dbReference>
<reference evidence="10" key="1">
    <citation type="submission" date="2024-04" db="EMBL/GenBank/DDBJ databases">
        <title>Salinicola lusitanus LLJ914,a marine bacterium isolated from the Okinawa Trough.</title>
        <authorList>
            <person name="Li J."/>
        </authorList>
    </citation>
    <scope>NUCLEOTIDE SEQUENCE [LARGE SCALE GENOMIC DNA]</scope>
</reference>
<dbReference type="GO" id="GO:0005634">
    <property type="term" value="C:nucleus"/>
    <property type="evidence" value="ECO:0007669"/>
    <property type="project" value="UniProtKB-SubCell"/>
</dbReference>
<dbReference type="Pfam" id="PF13359">
    <property type="entry name" value="DDE_Tnp_4"/>
    <property type="match status" value="1"/>
</dbReference>
<evidence type="ECO:0000256" key="4">
    <source>
        <dbReference type="ARBA" id="ARBA00022722"/>
    </source>
</evidence>
<dbReference type="EMBL" id="JBBPFD010000017">
    <property type="protein sequence ID" value="KAK7891762.1"/>
    <property type="molecule type" value="Genomic_DNA"/>
</dbReference>
<dbReference type="InterPro" id="IPR045249">
    <property type="entry name" value="HARBI1-like"/>
</dbReference>
<evidence type="ECO:0000256" key="5">
    <source>
        <dbReference type="ARBA" id="ARBA00022723"/>
    </source>
</evidence>
<keyword evidence="4" id="KW-0540">Nuclease</keyword>
<name>A0AAW0N9J3_9GOBI</name>
<evidence type="ECO:0000256" key="6">
    <source>
        <dbReference type="ARBA" id="ARBA00022801"/>
    </source>
</evidence>
<evidence type="ECO:0000259" key="8">
    <source>
        <dbReference type="Pfam" id="PF13359"/>
    </source>
</evidence>
<keyword evidence="5" id="KW-0479">Metal-binding</keyword>
<accession>A0AAW0N9J3</accession>
<keyword evidence="6" id="KW-0378">Hydrolase</keyword>
<proteinExistence type="inferred from homology"/>
<sequence length="469" mass="52735">MASSIESDAALRASLLSCLGALDPSIAQTLDDRVLELFLLRTAEMRRKRARAVQARARRMRLYLRRRRRLVLSTVAAVLSLVNSFKYKEVWAKDRPVEGGDFWQVAQRFSDEEWKSKFRVTRATFNYLLELLESTISRKKTRFRTPIDARRRLAMALWWYGQGEEYRHVADKFGVGNTTVCIILRQVTTAIVNKLFKKCVSWPVGETLDSVVSGFKQRGYPQCAGAIGATHVPIMGPRDNPMDYCNSRGWYSVILQAVVDHNLNFTHVYAGWPGSSSNATVLSSSDLFLKAEDQHQGALFPQEKSIVLDGVEIPVHLIGDASFPLKPWLLTGFSSSSSSQHDLSPEQRRFTFSLNAARSVVASAFSRLKGRWGCLQKRNDIEVGAMHGTVSALCVLHNVCEQVGDEFLPEWSEDMDTGHTGGFIQPDVVPCEAEVYGGADMIRNAMTYNFIDIQEHPTTINGFTFTYED</sequence>
<evidence type="ECO:0000313" key="9">
    <source>
        <dbReference type="EMBL" id="KAK7891762.1"/>
    </source>
</evidence>
<dbReference type="InterPro" id="IPR027806">
    <property type="entry name" value="HARBI1_dom"/>
</dbReference>
<dbReference type="PANTHER" id="PTHR22930">
    <property type="match status" value="1"/>
</dbReference>
<dbReference type="Proteomes" id="UP001460270">
    <property type="component" value="Unassembled WGS sequence"/>
</dbReference>
<gene>
    <name evidence="9" type="ORF">WMY93_023725</name>
</gene>
<comment type="similarity">
    <text evidence="3">Belongs to the HARBI1 family.</text>
</comment>
<dbReference type="AlphaFoldDB" id="A0AAW0N9J3"/>
<evidence type="ECO:0000256" key="3">
    <source>
        <dbReference type="ARBA" id="ARBA00006958"/>
    </source>
</evidence>
<comment type="cofactor">
    <cofactor evidence="1">
        <name>a divalent metal cation</name>
        <dbReference type="ChEBI" id="CHEBI:60240"/>
    </cofactor>
</comment>
<evidence type="ECO:0000256" key="7">
    <source>
        <dbReference type="ARBA" id="ARBA00023242"/>
    </source>
</evidence>
<organism evidence="9 10">
    <name type="scientific">Mugilogobius chulae</name>
    <name type="common">yellowstripe goby</name>
    <dbReference type="NCBI Taxonomy" id="88201"/>
    <lineage>
        <taxon>Eukaryota</taxon>
        <taxon>Metazoa</taxon>
        <taxon>Chordata</taxon>
        <taxon>Craniata</taxon>
        <taxon>Vertebrata</taxon>
        <taxon>Euteleostomi</taxon>
        <taxon>Actinopterygii</taxon>
        <taxon>Neopterygii</taxon>
        <taxon>Teleostei</taxon>
        <taxon>Neoteleostei</taxon>
        <taxon>Acanthomorphata</taxon>
        <taxon>Gobiaria</taxon>
        <taxon>Gobiiformes</taxon>
        <taxon>Gobioidei</taxon>
        <taxon>Gobiidae</taxon>
        <taxon>Gobionellinae</taxon>
        <taxon>Mugilogobius</taxon>
    </lineage>
</organism>
<evidence type="ECO:0000256" key="2">
    <source>
        <dbReference type="ARBA" id="ARBA00004123"/>
    </source>
</evidence>
<keyword evidence="7" id="KW-0539">Nucleus</keyword>
<dbReference type="GO" id="GO:0046872">
    <property type="term" value="F:metal ion binding"/>
    <property type="evidence" value="ECO:0007669"/>
    <property type="project" value="UniProtKB-KW"/>
</dbReference>